<keyword evidence="2" id="KW-1185">Reference proteome</keyword>
<comment type="caution">
    <text evidence="1">The sequence shown here is derived from an EMBL/GenBank/DDBJ whole genome shotgun (WGS) entry which is preliminary data.</text>
</comment>
<dbReference type="Proteomes" id="UP000295075">
    <property type="component" value="Unassembled WGS sequence"/>
</dbReference>
<reference evidence="1 2" key="1">
    <citation type="submission" date="2019-03" db="EMBL/GenBank/DDBJ databases">
        <title>Draft genome sequences of novel Actinobacteria.</title>
        <authorList>
            <person name="Sahin N."/>
            <person name="Ay H."/>
            <person name="Saygin H."/>
        </authorList>
    </citation>
    <scope>NUCLEOTIDE SEQUENCE [LARGE SCALE GENOMIC DNA]</scope>
    <source>
        <strain evidence="1 2">JCM 30547</strain>
    </source>
</reference>
<evidence type="ECO:0000313" key="2">
    <source>
        <dbReference type="Proteomes" id="UP000295075"/>
    </source>
</evidence>
<dbReference type="EMBL" id="SMKA01000001">
    <property type="protein sequence ID" value="TDC35817.1"/>
    <property type="molecule type" value="Genomic_DNA"/>
</dbReference>
<evidence type="ECO:0000313" key="1">
    <source>
        <dbReference type="EMBL" id="TDC35817.1"/>
    </source>
</evidence>
<dbReference type="OrthoDB" id="3821731at2"/>
<dbReference type="RefSeq" id="WP_132399879.1">
    <property type="nucleotide sequence ID" value="NZ_SMKA01000001.1"/>
</dbReference>
<proteinExistence type="predicted"/>
<organism evidence="1 2">
    <name type="scientific">Kribbella albertanoniae</name>
    <dbReference type="NCBI Taxonomy" id="1266829"/>
    <lineage>
        <taxon>Bacteria</taxon>
        <taxon>Bacillati</taxon>
        <taxon>Actinomycetota</taxon>
        <taxon>Actinomycetes</taxon>
        <taxon>Propionibacteriales</taxon>
        <taxon>Kribbellaceae</taxon>
        <taxon>Kribbella</taxon>
    </lineage>
</organism>
<accession>A0A4R4QJD8</accession>
<protein>
    <submittedName>
        <fullName evidence="1">Uncharacterized protein</fullName>
    </submittedName>
</protein>
<name>A0A4R4QJD8_9ACTN</name>
<gene>
    <name evidence="1" type="ORF">E1261_00375</name>
</gene>
<dbReference type="AlphaFoldDB" id="A0A4R4QJD8"/>
<sequence>MAGTRAGLEGRQHTHLLLPHAALDAPQRGLFESALRPAGWTIDPDDSSSMSLRWNRGRAALRLQTLGWFPLLVTVGPIGKATAVHRDAAARLTAAVLAGRGMNFTDQQLVEYLPQAQARWQRALMERRRLSTAERLLRARRCSYCASWSDTSATHCAGCRRRFTVADDTEWNTTVSRATATVAEAEAILADLARGVVLERLTGASHG</sequence>